<keyword evidence="1" id="KW-0472">Membrane</keyword>
<feature type="transmembrane region" description="Helical" evidence="1">
    <location>
        <begin position="25"/>
        <end position="46"/>
    </location>
</feature>
<sequence>MSTVALPLVPARLGRFVLRRFRPQVYAAYGVLWVLALEGSAVALQGTAWRPTGATAVRAVSVVLTLLFLRMLDEQKDLAHDRVHHPDRPLVTGAISAAELRGAMAGAVVVVVALNALLSPVAALLALVPLGYALLLPVVERLSAPVREGQLLNLAVTYPVQVLVGAYVYLSLTVSGPVTADWRALPLLGLCAGVFLHFEFARKTAWESVPGDRLYSSALGPVGGAAAVLAPVAVAVLCDVVLFWPATVLGLLPCLAALLPVAAARRFLTARRGTWPLPPAMGYIVVTYLALLLQAVVLP</sequence>
<feature type="transmembrane region" description="Helical" evidence="1">
    <location>
        <begin position="222"/>
        <end position="244"/>
    </location>
</feature>
<dbReference type="RefSeq" id="WP_071386605.1">
    <property type="nucleotide sequence ID" value="NZ_MLYO01000124.1"/>
</dbReference>
<dbReference type="AlphaFoldDB" id="A0A1S2NZ04"/>
<feature type="transmembrane region" description="Helical" evidence="1">
    <location>
        <begin position="250"/>
        <end position="268"/>
    </location>
</feature>
<feature type="transmembrane region" description="Helical" evidence="1">
    <location>
        <begin position="280"/>
        <end position="298"/>
    </location>
</feature>
<feature type="transmembrane region" description="Helical" evidence="1">
    <location>
        <begin position="90"/>
        <end position="114"/>
    </location>
</feature>
<comment type="caution">
    <text evidence="2">The sequence shown here is derived from an EMBL/GenBank/DDBJ whole genome shotgun (WGS) entry which is preliminary data.</text>
</comment>
<feature type="transmembrane region" description="Helical" evidence="1">
    <location>
        <begin position="52"/>
        <end position="69"/>
    </location>
</feature>
<reference evidence="2 3" key="1">
    <citation type="submission" date="2016-10" db="EMBL/GenBank/DDBJ databases">
        <title>Genome sequence of Streptomyces sp. MUSC 1.</title>
        <authorList>
            <person name="Lee L.-H."/>
            <person name="Ser H.-L."/>
            <person name="Law J.W.-F."/>
        </authorList>
    </citation>
    <scope>NUCLEOTIDE SEQUENCE [LARGE SCALE GENOMIC DNA]</scope>
    <source>
        <strain evidence="2 3">MUSC 1</strain>
    </source>
</reference>
<evidence type="ECO:0000313" key="2">
    <source>
        <dbReference type="EMBL" id="OIJ86435.1"/>
    </source>
</evidence>
<name>A0A1S2NZ04_9ACTN</name>
<evidence type="ECO:0000256" key="1">
    <source>
        <dbReference type="SAM" id="Phobius"/>
    </source>
</evidence>
<evidence type="ECO:0000313" key="3">
    <source>
        <dbReference type="Proteomes" id="UP000179642"/>
    </source>
</evidence>
<protein>
    <recommendedName>
        <fullName evidence="4">Prenyltransferase</fullName>
    </recommendedName>
</protein>
<dbReference type="Gene3D" id="1.10.357.140">
    <property type="entry name" value="UbiA prenyltransferase"/>
    <property type="match status" value="1"/>
</dbReference>
<keyword evidence="3" id="KW-1185">Reference proteome</keyword>
<dbReference type="Proteomes" id="UP000179642">
    <property type="component" value="Unassembled WGS sequence"/>
</dbReference>
<dbReference type="EMBL" id="MLYO01000124">
    <property type="protein sequence ID" value="OIJ86435.1"/>
    <property type="molecule type" value="Genomic_DNA"/>
</dbReference>
<dbReference type="InterPro" id="IPR044878">
    <property type="entry name" value="UbiA_sf"/>
</dbReference>
<organism evidence="2 3">
    <name type="scientific">Streptomyces monashensis</name>
    <dbReference type="NCBI Taxonomy" id="1678012"/>
    <lineage>
        <taxon>Bacteria</taxon>
        <taxon>Bacillati</taxon>
        <taxon>Actinomycetota</taxon>
        <taxon>Actinomycetes</taxon>
        <taxon>Kitasatosporales</taxon>
        <taxon>Streptomycetaceae</taxon>
        <taxon>Streptomyces</taxon>
    </lineage>
</organism>
<proteinExistence type="predicted"/>
<feature type="transmembrane region" description="Helical" evidence="1">
    <location>
        <begin position="120"/>
        <end position="139"/>
    </location>
</feature>
<feature type="transmembrane region" description="Helical" evidence="1">
    <location>
        <begin position="151"/>
        <end position="170"/>
    </location>
</feature>
<gene>
    <name evidence="2" type="ORF">BIV23_43985</name>
</gene>
<evidence type="ECO:0008006" key="4">
    <source>
        <dbReference type="Google" id="ProtNLM"/>
    </source>
</evidence>
<keyword evidence="1" id="KW-0812">Transmembrane</keyword>
<accession>A0A1S2NZ04</accession>
<keyword evidence="1" id="KW-1133">Transmembrane helix</keyword>
<feature type="transmembrane region" description="Helical" evidence="1">
    <location>
        <begin position="182"/>
        <end position="201"/>
    </location>
</feature>